<dbReference type="Proteomes" id="UP000441354">
    <property type="component" value="Unassembled WGS sequence"/>
</dbReference>
<dbReference type="AlphaFoldDB" id="A0A7V7UZF9"/>
<dbReference type="InterPro" id="IPR045584">
    <property type="entry name" value="Pilin-like"/>
</dbReference>
<keyword evidence="4" id="KW-1133">Transmembrane helix</keyword>
<dbReference type="InterPro" id="IPR000983">
    <property type="entry name" value="Bac_GSPG_pilin"/>
</dbReference>
<evidence type="ECO:0000256" key="4">
    <source>
        <dbReference type="SAM" id="Phobius"/>
    </source>
</evidence>
<dbReference type="InterPro" id="IPR012902">
    <property type="entry name" value="N_methyl_site"/>
</dbReference>
<feature type="transmembrane region" description="Helical" evidence="4">
    <location>
        <begin position="12"/>
        <end position="36"/>
    </location>
</feature>
<comment type="caution">
    <text evidence="5">The sequence shown here is derived from an EMBL/GenBank/DDBJ whole genome shotgun (WGS) entry which is preliminary data.</text>
</comment>
<dbReference type="PROSITE" id="PS00409">
    <property type="entry name" value="PROKAR_NTER_METHYL"/>
    <property type="match status" value="1"/>
</dbReference>
<sequence length="150" mass="16177">MIKIHTRLNEKGLTLIELLAVIVILGIVAAIAVMSITNVIQKARDQAFVGNAIALKEAADFYIRHELTSGGTVQASVSYKALEEQQFIDEFKDPHSGDMLEPSDDTYVVITGESATAVCLKGSEKNLCTYNGAENAIPISELITANILPN</sequence>
<keyword evidence="2" id="KW-0488">Methylation</keyword>
<evidence type="ECO:0000256" key="1">
    <source>
        <dbReference type="ARBA" id="ARBA00004241"/>
    </source>
</evidence>
<comment type="subcellular location">
    <subcellularLocation>
        <location evidence="1">Cell surface</location>
    </subcellularLocation>
</comment>
<keyword evidence="6" id="KW-1185">Reference proteome</keyword>
<dbReference type="SUPFAM" id="SSF54523">
    <property type="entry name" value="Pili subunits"/>
    <property type="match status" value="1"/>
</dbReference>
<protein>
    <submittedName>
        <fullName evidence="5">Prepilin-type N-terminal cleavage/methylation domain-containing protein</fullName>
    </submittedName>
</protein>
<keyword evidence="3" id="KW-0178">Competence</keyword>
<proteinExistence type="predicted"/>
<dbReference type="NCBIfam" id="TIGR02532">
    <property type="entry name" value="IV_pilin_GFxxxE"/>
    <property type="match status" value="1"/>
</dbReference>
<accession>A0A7V7UZF9</accession>
<dbReference type="Pfam" id="PF07963">
    <property type="entry name" value="N_methyl"/>
    <property type="match status" value="1"/>
</dbReference>
<dbReference type="GO" id="GO:0015627">
    <property type="term" value="C:type II protein secretion system complex"/>
    <property type="evidence" value="ECO:0007669"/>
    <property type="project" value="InterPro"/>
</dbReference>
<reference evidence="5 6" key="1">
    <citation type="journal article" date="2014" name="Arch. Microbiol.">
        <title>Bacillus mesophilum sp. nov., strain IITR-54T, a novel 4-chlorobiphenyl dechlorinating bacterium.</title>
        <authorList>
            <person name="Manickam N."/>
            <person name="Singh N.K."/>
            <person name="Bajaj A."/>
            <person name="Kumar R.M."/>
            <person name="Kaur G."/>
            <person name="Kaur N."/>
            <person name="Bala M."/>
            <person name="Kumar A."/>
            <person name="Mayilraj S."/>
        </authorList>
    </citation>
    <scope>NUCLEOTIDE SEQUENCE [LARGE SCALE GENOMIC DNA]</scope>
    <source>
        <strain evidence="5 6">IITR-54</strain>
    </source>
</reference>
<dbReference type="GO" id="GO:0030420">
    <property type="term" value="P:establishment of competence for transformation"/>
    <property type="evidence" value="ECO:0007669"/>
    <property type="project" value="UniProtKB-KW"/>
</dbReference>
<evidence type="ECO:0000256" key="2">
    <source>
        <dbReference type="ARBA" id="ARBA00022481"/>
    </source>
</evidence>
<dbReference type="OrthoDB" id="2965620at2"/>
<keyword evidence="4" id="KW-0472">Membrane</keyword>
<dbReference type="Gene3D" id="3.30.700.10">
    <property type="entry name" value="Glycoprotein, Type 4 Pilin"/>
    <property type="match status" value="1"/>
</dbReference>
<name>A0A7V7UZF9_9BACI</name>
<gene>
    <name evidence="5" type="ORF">F7732_08370</name>
</gene>
<evidence type="ECO:0000313" key="6">
    <source>
        <dbReference type="Proteomes" id="UP000441354"/>
    </source>
</evidence>
<evidence type="ECO:0000313" key="5">
    <source>
        <dbReference type="EMBL" id="KAB2334082.1"/>
    </source>
</evidence>
<keyword evidence="4" id="KW-0812">Transmembrane</keyword>
<dbReference type="RefSeq" id="WP_151573423.1">
    <property type="nucleotide sequence ID" value="NZ_WBOT01000002.1"/>
</dbReference>
<organism evidence="5 6">
    <name type="scientific">Bacillus mesophilum</name>
    <dbReference type="NCBI Taxonomy" id="1071718"/>
    <lineage>
        <taxon>Bacteria</taxon>
        <taxon>Bacillati</taxon>
        <taxon>Bacillota</taxon>
        <taxon>Bacilli</taxon>
        <taxon>Bacillales</taxon>
        <taxon>Bacillaceae</taxon>
        <taxon>Bacillus</taxon>
    </lineage>
</organism>
<dbReference type="GO" id="GO:0009986">
    <property type="term" value="C:cell surface"/>
    <property type="evidence" value="ECO:0007669"/>
    <property type="project" value="UniProtKB-SubCell"/>
</dbReference>
<dbReference type="EMBL" id="WBOT01000002">
    <property type="protein sequence ID" value="KAB2334082.1"/>
    <property type="molecule type" value="Genomic_DNA"/>
</dbReference>
<dbReference type="PRINTS" id="PR00813">
    <property type="entry name" value="BCTERIALGSPG"/>
</dbReference>
<dbReference type="GO" id="GO:0015628">
    <property type="term" value="P:protein secretion by the type II secretion system"/>
    <property type="evidence" value="ECO:0007669"/>
    <property type="project" value="InterPro"/>
</dbReference>
<evidence type="ECO:0000256" key="3">
    <source>
        <dbReference type="ARBA" id="ARBA00023287"/>
    </source>
</evidence>